<keyword evidence="1" id="KW-0812">Transmembrane</keyword>
<organism evidence="2 3">
    <name type="scientific">Paenibacillus lautus</name>
    <name type="common">Bacillus lautus</name>
    <dbReference type="NCBI Taxonomy" id="1401"/>
    <lineage>
        <taxon>Bacteria</taxon>
        <taxon>Bacillati</taxon>
        <taxon>Bacillota</taxon>
        <taxon>Bacilli</taxon>
        <taxon>Bacillales</taxon>
        <taxon>Paenibacillaceae</taxon>
        <taxon>Paenibacillus</taxon>
    </lineage>
</organism>
<keyword evidence="1" id="KW-1133">Transmembrane helix</keyword>
<proteinExistence type="predicted"/>
<dbReference type="AlphaFoldDB" id="A0A385TRV4"/>
<evidence type="ECO:0000256" key="1">
    <source>
        <dbReference type="SAM" id="Phobius"/>
    </source>
</evidence>
<dbReference type="Proteomes" id="UP000266552">
    <property type="component" value="Chromosome"/>
</dbReference>
<evidence type="ECO:0000313" key="2">
    <source>
        <dbReference type="EMBL" id="AYB45127.1"/>
    </source>
</evidence>
<feature type="transmembrane region" description="Helical" evidence="1">
    <location>
        <begin position="9"/>
        <end position="30"/>
    </location>
</feature>
<dbReference type="EMBL" id="CP032412">
    <property type="protein sequence ID" value="AYB45127.1"/>
    <property type="molecule type" value="Genomic_DNA"/>
</dbReference>
<dbReference type="KEGG" id="plw:D5F53_18365"/>
<name>A0A385TRV4_PAELA</name>
<evidence type="ECO:0000313" key="3">
    <source>
        <dbReference type="Proteomes" id="UP000266552"/>
    </source>
</evidence>
<accession>A0A385TRV4</accession>
<protein>
    <submittedName>
        <fullName evidence="2">Uncharacterized protein</fullName>
    </submittedName>
</protein>
<keyword evidence="1" id="KW-0472">Membrane</keyword>
<gene>
    <name evidence="2" type="ORF">D5F53_18365</name>
</gene>
<reference evidence="2 3" key="1">
    <citation type="submission" date="2018-09" db="EMBL/GenBank/DDBJ databases">
        <title>Genome Sequence of Paenibacillus lautus Strain E7593-69, Azo Dye-Degrading Bacteria, Isolated from Commercial Tattoo Inks.</title>
        <authorList>
            <person name="Nho S.W."/>
            <person name="Kim S.-J."/>
            <person name="Kweon O."/>
            <person name="Cerniglia C.E."/>
        </authorList>
    </citation>
    <scope>NUCLEOTIDE SEQUENCE [LARGE SCALE GENOMIC DNA]</scope>
    <source>
        <strain evidence="2 3">E7593-69</strain>
    </source>
</reference>
<feature type="transmembrane region" description="Helical" evidence="1">
    <location>
        <begin position="42"/>
        <end position="65"/>
    </location>
</feature>
<keyword evidence="3" id="KW-1185">Reference proteome</keyword>
<sequence>MKRTWQMNLFFASLVVIYFIAGFMLLRYAWNVWVPLELPVSDVLVLFVIIVVLIPISAVCSEGTIRGLAKWLRSSH</sequence>